<sequence length="581" mass="64436">METGALIGHSNSRWAMENIQYWEEAGAELEVAISAYHHACLSLEHSSSTAPSIHTATLPARLGRRIEYFNALLTQPLAQSLASIARSRNRLTTSCYRIPPEILSKIFEFVIEISLGYVPMGVAFKTICLSLYRILSVCSVWRKVGMAHASLWTLVPLVYFNTPPRGLTERSVDHSLTRAGRVGLRLAADIRDFSINHLSIRTKLVSNGHRFRFINIRASSLPALEAVLQPILTTAVPSSIHELSLCFEPPLSNDSRIHGPHYLFRSGAPFVKSAIQAVSGFARVLRFKNVLPPTASHYFNNVVELRIQDIVFGDDATLRQFLWSLSIATRLRTLDIISITAYEATDEPAFAHNIPFSLPSLQSIYLENLPLNVLGTLLHAIEPGPHNTALLMTNRSFSIIRPNGVFQGNLASFGVAIQSHTIGTLVLNKHFTGPNAGSLHSILGYMPALTAIIFDEQTLDRESLLVLTRPPATSVTALSFPKLRRILLSCTIIDDIGNIPLLKTMLSSHPLQELVIGGSFQEIVEITAPNNVRNRYRNKIDLDGPDVRATATRAWLKEHVPNYILIAPDHHAGFRSNEWLL</sequence>
<dbReference type="AlphaFoldDB" id="A0A8H2ZV40"/>
<dbReference type="Proteomes" id="UP000663846">
    <property type="component" value="Unassembled WGS sequence"/>
</dbReference>
<protein>
    <recommendedName>
        <fullName evidence="3">F-box domain-containing protein</fullName>
    </recommendedName>
</protein>
<evidence type="ECO:0000313" key="1">
    <source>
        <dbReference type="EMBL" id="CAE6350646.1"/>
    </source>
</evidence>
<dbReference type="SUPFAM" id="SSF52047">
    <property type="entry name" value="RNI-like"/>
    <property type="match status" value="1"/>
</dbReference>
<accession>A0A8H2ZV40</accession>
<evidence type="ECO:0008006" key="3">
    <source>
        <dbReference type="Google" id="ProtNLM"/>
    </source>
</evidence>
<proteinExistence type="predicted"/>
<name>A0A8H2ZV40_9AGAM</name>
<evidence type="ECO:0000313" key="2">
    <source>
        <dbReference type="Proteomes" id="UP000663846"/>
    </source>
</evidence>
<gene>
    <name evidence="1" type="ORF">RDB_LOCUS10469</name>
</gene>
<reference evidence="1" key="1">
    <citation type="submission" date="2021-01" db="EMBL/GenBank/DDBJ databases">
        <authorList>
            <person name="Kaushik A."/>
        </authorList>
    </citation>
    <scope>NUCLEOTIDE SEQUENCE</scope>
    <source>
        <strain evidence="1">AG1-1C</strain>
    </source>
</reference>
<organism evidence="1 2">
    <name type="scientific">Rhizoctonia solani</name>
    <dbReference type="NCBI Taxonomy" id="456999"/>
    <lineage>
        <taxon>Eukaryota</taxon>
        <taxon>Fungi</taxon>
        <taxon>Dikarya</taxon>
        <taxon>Basidiomycota</taxon>
        <taxon>Agaricomycotina</taxon>
        <taxon>Agaricomycetes</taxon>
        <taxon>Cantharellales</taxon>
        <taxon>Ceratobasidiaceae</taxon>
        <taxon>Rhizoctonia</taxon>
    </lineage>
</organism>
<dbReference type="EMBL" id="CAJMWS010000055">
    <property type="protein sequence ID" value="CAE6350646.1"/>
    <property type="molecule type" value="Genomic_DNA"/>
</dbReference>
<comment type="caution">
    <text evidence="1">The sequence shown here is derived from an EMBL/GenBank/DDBJ whole genome shotgun (WGS) entry which is preliminary data.</text>
</comment>